<dbReference type="SUPFAM" id="SSF50447">
    <property type="entry name" value="Translation proteins"/>
    <property type="match status" value="1"/>
</dbReference>
<dbReference type="Gene3D" id="2.30.30.240">
    <property type="entry name" value="PRC-barrel domain"/>
    <property type="match status" value="1"/>
</dbReference>
<dbReference type="GO" id="GO:0005737">
    <property type="term" value="C:cytoplasm"/>
    <property type="evidence" value="ECO:0007669"/>
    <property type="project" value="UniProtKB-SubCell"/>
</dbReference>
<dbReference type="GO" id="GO:0006364">
    <property type="term" value="P:rRNA processing"/>
    <property type="evidence" value="ECO:0007669"/>
    <property type="project" value="UniProtKB-UniRule"/>
</dbReference>
<dbReference type="PANTHER" id="PTHR33692">
    <property type="entry name" value="RIBOSOME MATURATION FACTOR RIMM"/>
    <property type="match status" value="1"/>
</dbReference>
<dbReference type="AlphaFoldDB" id="A0A6I3KIX7"/>
<dbReference type="Pfam" id="PF24986">
    <property type="entry name" value="PRC_RimM"/>
    <property type="match status" value="1"/>
</dbReference>
<protein>
    <recommendedName>
        <fullName evidence="5">Ribosome maturation factor RimM</fullName>
    </recommendedName>
</protein>
<dbReference type="InterPro" id="IPR011961">
    <property type="entry name" value="RimM"/>
</dbReference>
<organism evidence="8 9">
    <name type="scientific">Hyphomicrobium album</name>
    <dbReference type="NCBI Taxonomy" id="2665159"/>
    <lineage>
        <taxon>Bacteria</taxon>
        <taxon>Pseudomonadati</taxon>
        <taxon>Pseudomonadota</taxon>
        <taxon>Alphaproteobacteria</taxon>
        <taxon>Hyphomicrobiales</taxon>
        <taxon>Hyphomicrobiaceae</taxon>
        <taxon>Hyphomicrobium</taxon>
    </lineage>
</organism>
<evidence type="ECO:0000313" key="8">
    <source>
        <dbReference type="EMBL" id="MTD95004.1"/>
    </source>
</evidence>
<dbReference type="InterPro" id="IPR002676">
    <property type="entry name" value="RimM_N"/>
</dbReference>
<dbReference type="PANTHER" id="PTHR33692:SF1">
    <property type="entry name" value="RIBOSOME MATURATION FACTOR RIMM"/>
    <property type="match status" value="1"/>
</dbReference>
<dbReference type="GO" id="GO:0043022">
    <property type="term" value="F:ribosome binding"/>
    <property type="evidence" value="ECO:0007669"/>
    <property type="project" value="InterPro"/>
</dbReference>
<evidence type="ECO:0000256" key="4">
    <source>
        <dbReference type="ARBA" id="ARBA00023186"/>
    </source>
</evidence>
<proteinExistence type="inferred from homology"/>
<evidence type="ECO:0000259" key="7">
    <source>
        <dbReference type="Pfam" id="PF24986"/>
    </source>
</evidence>
<dbReference type="GO" id="GO:0005840">
    <property type="term" value="C:ribosome"/>
    <property type="evidence" value="ECO:0007669"/>
    <property type="project" value="InterPro"/>
</dbReference>
<dbReference type="GO" id="GO:0042274">
    <property type="term" value="P:ribosomal small subunit biogenesis"/>
    <property type="evidence" value="ECO:0007669"/>
    <property type="project" value="UniProtKB-UniRule"/>
</dbReference>
<dbReference type="InterPro" id="IPR056792">
    <property type="entry name" value="PRC_RimM"/>
</dbReference>
<comment type="subcellular location">
    <subcellularLocation>
        <location evidence="5">Cytoplasm</location>
    </subcellularLocation>
</comment>
<dbReference type="InterPro" id="IPR011033">
    <property type="entry name" value="PRC_barrel-like_sf"/>
</dbReference>
<dbReference type="HAMAP" id="MF_00014">
    <property type="entry name" value="Ribosome_mat_RimM"/>
    <property type="match status" value="1"/>
</dbReference>
<keyword evidence="4 5" id="KW-0143">Chaperone</keyword>
<dbReference type="Proteomes" id="UP000440694">
    <property type="component" value="Unassembled WGS sequence"/>
</dbReference>
<evidence type="ECO:0000256" key="1">
    <source>
        <dbReference type="ARBA" id="ARBA00022490"/>
    </source>
</evidence>
<accession>A0A6I3KIX7</accession>
<dbReference type="NCBIfam" id="TIGR02273">
    <property type="entry name" value="16S_RimM"/>
    <property type="match status" value="1"/>
</dbReference>
<feature type="domain" description="Ribosome maturation factor RimM PRC barrel" evidence="7">
    <location>
        <begin position="101"/>
        <end position="166"/>
    </location>
</feature>
<comment type="domain">
    <text evidence="5">The PRC barrel domain binds ribosomal protein uS19.</text>
</comment>
<keyword evidence="9" id="KW-1185">Reference proteome</keyword>
<dbReference type="EMBL" id="WMBQ01000001">
    <property type="protein sequence ID" value="MTD95004.1"/>
    <property type="molecule type" value="Genomic_DNA"/>
</dbReference>
<keyword evidence="2 5" id="KW-0690">Ribosome biogenesis</keyword>
<keyword evidence="3 5" id="KW-0698">rRNA processing</keyword>
<dbReference type="Pfam" id="PF01782">
    <property type="entry name" value="RimM"/>
    <property type="match status" value="1"/>
</dbReference>
<comment type="subunit">
    <text evidence="5">Binds ribosomal protein uS19.</text>
</comment>
<reference evidence="8 9" key="1">
    <citation type="submission" date="2019-11" db="EMBL/GenBank/DDBJ databases">
        <title>Identification of a novel strain.</title>
        <authorList>
            <person name="Xu Q."/>
            <person name="Wang G."/>
        </authorList>
    </citation>
    <scope>NUCLEOTIDE SEQUENCE [LARGE SCALE GENOMIC DNA]</scope>
    <source>
        <strain evidence="9">xq</strain>
    </source>
</reference>
<dbReference type="RefSeq" id="WP_154739357.1">
    <property type="nucleotide sequence ID" value="NZ_WMBQ01000001.1"/>
</dbReference>
<gene>
    <name evidence="5 8" type="primary">rimM</name>
    <name evidence="8" type="ORF">GIW81_11745</name>
</gene>
<keyword evidence="1 5" id="KW-0963">Cytoplasm</keyword>
<sequence length="182" mass="19174">MSGNPQRILLGRIVSAHGIRGEVVIDSFTGAAEDIAAYGPLATEDGRNLDIKLVRTTPKGGVIARVAGVADRNGAEALRGTALYAQRGQLPEPEEGEFYYEDLAGLRADNEAGERIGQVVAVQNYGAGDLLEVRLEGQRATELIPFTDAFVPVVDVAGGRVVVVVPVYDADADDAAAEDEPD</sequence>
<dbReference type="SUPFAM" id="SSF50346">
    <property type="entry name" value="PRC-barrel domain"/>
    <property type="match status" value="1"/>
</dbReference>
<comment type="similarity">
    <text evidence="5">Belongs to the RimM family.</text>
</comment>
<evidence type="ECO:0000259" key="6">
    <source>
        <dbReference type="Pfam" id="PF01782"/>
    </source>
</evidence>
<evidence type="ECO:0000256" key="2">
    <source>
        <dbReference type="ARBA" id="ARBA00022517"/>
    </source>
</evidence>
<evidence type="ECO:0000256" key="5">
    <source>
        <dbReference type="HAMAP-Rule" id="MF_00014"/>
    </source>
</evidence>
<evidence type="ECO:0000256" key="3">
    <source>
        <dbReference type="ARBA" id="ARBA00022552"/>
    </source>
</evidence>
<feature type="domain" description="RimM N-terminal" evidence="6">
    <location>
        <begin position="10"/>
        <end position="87"/>
    </location>
</feature>
<comment type="function">
    <text evidence="5">An accessory protein needed during the final step in the assembly of 30S ribosomal subunit, possibly for assembly of the head region. Essential for efficient processing of 16S rRNA. May be needed both before and after RbfA during the maturation of 16S rRNA. It has affinity for free ribosomal 30S subunits but not for 70S ribosomes.</text>
</comment>
<comment type="caution">
    <text evidence="8">The sequence shown here is derived from an EMBL/GenBank/DDBJ whole genome shotgun (WGS) entry which is preliminary data.</text>
</comment>
<evidence type="ECO:0000313" key="9">
    <source>
        <dbReference type="Proteomes" id="UP000440694"/>
    </source>
</evidence>
<name>A0A6I3KIX7_9HYPH</name>
<dbReference type="InterPro" id="IPR009000">
    <property type="entry name" value="Transl_B-barrel_sf"/>
</dbReference>
<dbReference type="Gene3D" id="2.40.30.60">
    <property type="entry name" value="RimM"/>
    <property type="match status" value="1"/>
</dbReference>
<dbReference type="InterPro" id="IPR036976">
    <property type="entry name" value="RimM_N_sf"/>
</dbReference>